<gene>
    <name evidence="1" type="ORF">UFOVP233_77</name>
</gene>
<sequence length="149" mass="15677">MVSRYAIIEGGIVINIAMAGLEVATEQGWVLIPDDAAIGWTYDGSSFFAPPSPLSSVPASISFAQLLTGLVAEQWISDAEGRAWLKGTLPQALLDLIDTLPAESQFGAVARATAPSEVLRLDPLVELLGAAQGKSAQEVDTFFQSCANL</sequence>
<proteinExistence type="predicted"/>
<reference evidence="1" key="1">
    <citation type="submission" date="2020-05" db="EMBL/GenBank/DDBJ databases">
        <authorList>
            <person name="Chiriac C."/>
            <person name="Salcher M."/>
            <person name="Ghai R."/>
            <person name="Kavagutti S V."/>
        </authorList>
    </citation>
    <scope>NUCLEOTIDE SEQUENCE</scope>
</reference>
<dbReference type="EMBL" id="LR798285">
    <property type="protein sequence ID" value="CAB5220443.1"/>
    <property type="molecule type" value="Genomic_DNA"/>
</dbReference>
<organism evidence="1">
    <name type="scientific">uncultured Caudovirales phage</name>
    <dbReference type="NCBI Taxonomy" id="2100421"/>
    <lineage>
        <taxon>Viruses</taxon>
        <taxon>Duplodnaviria</taxon>
        <taxon>Heunggongvirae</taxon>
        <taxon>Uroviricota</taxon>
        <taxon>Caudoviricetes</taxon>
        <taxon>Peduoviridae</taxon>
        <taxon>Maltschvirus</taxon>
        <taxon>Maltschvirus maltsch</taxon>
    </lineage>
</organism>
<evidence type="ECO:0000313" key="1">
    <source>
        <dbReference type="EMBL" id="CAB5220443.1"/>
    </source>
</evidence>
<protein>
    <submittedName>
        <fullName evidence="1">Uncharacterized protein</fullName>
    </submittedName>
</protein>
<accession>A0A6J7WZK6</accession>
<name>A0A6J7WZK6_9CAUD</name>